<evidence type="ECO:0000313" key="3">
    <source>
        <dbReference type="Proteomes" id="UP000403266"/>
    </source>
</evidence>
<protein>
    <submittedName>
        <fullName evidence="2">Uncharacterized protein</fullName>
    </submittedName>
</protein>
<accession>A0A5N7MWW5</accession>
<comment type="caution">
    <text evidence="2">The sequence shown here is derived from an EMBL/GenBank/DDBJ whole genome shotgun (WGS) entry which is preliminary data.</text>
</comment>
<dbReference type="EMBL" id="VOSK01000400">
    <property type="protein sequence ID" value="MPR30584.1"/>
    <property type="molecule type" value="Genomic_DNA"/>
</dbReference>
<dbReference type="RefSeq" id="WP_152717410.1">
    <property type="nucleotide sequence ID" value="NZ_VOSJ01000422.1"/>
</dbReference>
<dbReference type="OrthoDB" id="7432673at2"/>
<gene>
    <name evidence="2" type="ORF">FS320_37735</name>
</gene>
<feature type="compositionally biased region" description="Basic and acidic residues" evidence="1">
    <location>
        <begin position="184"/>
        <end position="200"/>
    </location>
</feature>
<organism evidence="2 3">
    <name type="scientific">Microvirga tunisiensis</name>
    <dbReference type="NCBI Taxonomy" id="2108360"/>
    <lineage>
        <taxon>Bacteria</taxon>
        <taxon>Pseudomonadati</taxon>
        <taxon>Pseudomonadota</taxon>
        <taxon>Alphaproteobacteria</taxon>
        <taxon>Hyphomicrobiales</taxon>
        <taxon>Methylobacteriaceae</taxon>
        <taxon>Microvirga</taxon>
    </lineage>
</organism>
<sequence>MTEPKSSKEKFTEKLTSMDLKAATGAEDGDLQHELIRQAVSAIYPPSSLQEGETMTRASACVTALAALKPQDETEGMLAVQMISVHNAALECLRQAVARGTPEGQDLSLRQASKLMTVFLRQMEALDRHRGKGAPAVNVEHVHVEAGAQAVVGTLKATPPQERKRARRASPSPALAHQPVIQLDLERRPTSSVGADERLKRYPVEATVNTKVGSHG</sequence>
<evidence type="ECO:0000256" key="1">
    <source>
        <dbReference type="SAM" id="MobiDB-lite"/>
    </source>
</evidence>
<keyword evidence="3" id="KW-1185">Reference proteome</keyword>
<dbReference type="Proteomes" id="UP000403266">
    <property type="component" value="Unassembled WGS sequence"/>
</dbReference>
<proteinExistence type="predicted"/>
<evidence type="ECO:0000313" key="2">
    <source>
        <dbReference type="EMBL" id="MPR30584.1"/>
    </source>
</evidence>
<feature type="region of interest" description="Disordered" evidence="1">
    <location>
        <begin position="155"/>
        <end position="200"/>
    </location>
</feature>
<name>A0A5N7MWW5_9HYPH</name>
<reference evidence="2 3" key="1">
    <citation type="journal article" date="2019" name="Syst. Appl. Microbiol.">
        <title>Microvirga tunisiensis sp. nov., a root nodule symbiotic bacterium isolated from Lupinus micranthus and L. luteus grown in Northern Tunisia.</title>
        <authorList>
            <person name="Msaddak A."/>
            <person name="Rejili M."/>
            <person name="Duran D."/>
            <person name="Mars M."/>
            <person name="Palacios J.M."/>
            <person name="Ruiz-Argueso T."/>
            <person name="Rey L."/>
            <person name="Imperial J."/>
        </authorList>
    </citation>
    <scope>NUCLEOTIDE SEQUENCE [LARGE SCALE GENOMIC DNA]</scope>
    <source>
        <strain evidence="2 3">Lmie10</strain>
    </source>
</reference>
<dbReference type="AlphaFoldDB" id="A0A5N7MWW5"/>